<name>A0A484L817_9ASTE</name>
<organism evidence="4 5">
    <name type="scientific">Cuscuta campestris</name>
    <dbReference type="NCBI Taxonomy" id="132261"/>
    <lineage>
        <taxon>Eukaryota</taxon>
        <taxon>Viridiplantae</taxon>
        <taxon>Streptophyta</taxon>
        <taxon>Embryophyta</taxon>
        <taxon>Tracheophyta</taxon>
        <taxon>Spermatophyta</taxon>
        <taxon>Magnoliopsida</taxon>
        <taxon>eudicotyledons</taxon>
        <taxon>Gunneridae</taxon>
        <taxon>Pentapetalae</taxon>
        <taxon>asterids</taxon>
        <taxon>lamiids</taxon>
        <taxon>Solanales</taxon>
        <taxon>Convolvulaceae</taxon>
        <taxon>Cuscuteae</taxon>
        <taxon>Cuscuta</taxon>
        <taxon>Cuscuta subgen. Grammica</taxon>
        <taxon>Cuscuta sect. Cleistogrammica</taxon>
    </lineage>
</organism>
<evidence type="ECO:0008006" key="6">
    <source>
        <dbReference type="Google" id="ProtNLM"/>
    </source>
</evidence>
<reference evidence="4 5" key="1">
    <citation type="submission" date="2018-04" db="EMBL/GenBank/DDBJ databases">
        <authorList>
            <person name="Vogel A."/>
        </authorList>
    </citation>
    <scope>NUCLEOTIDE SEQUENCE [LARGE SCALE GENOMIC DNA]</scope>
</reference>
<dbReference type="Gene3D" id="3.30.160.20">
    <property type="match status" value="1"/>
</dbReference>
<dbReference type="InterPro" id="IPR057235">
    <property type="entry name" value="DUF7913"/>
</dbReference>
<keyword evidence="5" id="KW-1185">Reference proteome</keyword>
<feature type="region of interest" description="Disordered" evidence="1">
    <location>
        <begin position="170"/>
        <end position="200"/>
    </location>
</feature>
<evidence type="ECO:0000313" key="4">
    <source>
        <dbReference type="EMBL" id="VFQ72446.1"/>
    </source>
</evidence>
<proteinExistence type="predicted"/>
<dbReference type="OrthoDB" id="1909634at2759"/>
<evidence type="ECO:0000259" key="2">
    <source>
        <dbReference type="Pfam" id="PF25500"/>
    </source>
</evidence>
<dbReference type="PANTHER" id="PTHR33913">
    <property type="entry name" value="ALEURONE LAYER MORPHOGENESIS PROTEIN"/>
    <property type="match status" value="1"/>
</dbReference>
<evidence type="ECO:0000259" key="3">
    <source>
        <dbReference type="Pfam" id="PF25502"/>
    </source>
</evidence>
<dbReference type="Pfam" id="PF25502">
    <property type="entry name" value="DUF7915"/>
    <property type="match status" value="1"/>
</dbReference>
<dbReference type="EMBL" id="OOIL02001115">
    <property type="protein sequence ID" value="VFQ72446.1"/>
    <property type="molecule type" value="Genomic_DNA"/>
</dbReference>
<dbReference type="PANTHER" id="PTHR33913:SF1">
    <property type="entry name" value="DRBM DOMAIN-CONTAINING PROTEIN"/>
    <property type="match status" value="1"/>
</dbReference>
<feature type="compositionally biased region" description="Polar residues" evidence="1">
    <location>
        <begin position="191"/>
        <end position="200"/>
    </location>
</feature>
<protein>
    <recommendedName>
        <fullName evidence="6">DRBM domain-containing protein</fullName>
    </recommendedName>
</protein>
<dbReference type="InterPro" id="IPR057237">
    <property type="entry name" value="DUF7915"/>
</dbReference>
<feature type="compositionally biased region" description="Basic and acidic residues" evidence="1">
    <location>
        <begin position="170"/>
        <end position="182"/>
    </location>
</feature>
<evidence type="ECO:0000313" key="5">
    <source>
        <dbReference type="Proteomes" id="UP000595140"/>
    </source>
</evidence>
<dbReference type="AlphaFoldDB" id="A0A484L817"/>
<accession>A0A484L817</accession>
<feature type="domain" description="DUF7915" evidence="3">
    <location>
        <begin position="162"/>
        <end position="303"/>
    </location>
</feature>
<dbReference type="Pfam" id="PF25500">
    <property type="entry name" value="DUF7913"/>
    <property type="match status" value="1"/>
</dbReference>
<dbReference type="Proteomes" id="UP000595140">
    <property type="component" value="Unassembled WGS sequence"/>
</dbReference>
<sequence length="761" mass="84248">MDASRLEDVSKEFLVNELMDVLVEPHLPMRIPPGPPPLNKQESVAKQLRAVVLLYNYYHRKQYPQAEYLDFEAFCKLVVTLKPVLAWHMNCKPQSDSVELTDFEKQFSITERAIQDACNISLILDASQTNPAIEGWGISKVSVFLVDHSKEKCFLKFGLVNDGVWSVPEKDLSAPSRDSEHMNKRKRIGETSLTSEPNTSESRLQRLAFLAAQDATGLKRSDLVVLEKHIVYSLSKAKTTACFYIIQCSKPPKPDFIIPVKDTIKSLQGPLLDKSSGRWFTTPVVENFHLLPYATILSAWHLRDKTPSGLQNSISICTRDANENTMLEMGDTSIKMLGSSDNKCNNMVSEINENCDNITNYANSSSKEVGNDIASFKMGDTSIKMPDFSDNHDINAVYEINVNNNDGANYTKSSGEQVGNENAAPKMEDTSIMMADCSYKHCNDVVGEIYKNCNMSSHQAISIGEGLRNEIAHSKTGDTSIKMLDFSDNHCNSIAGEINKCYDMSSCFEKSGGVEVGNEVSSSKMGDTNIMIKDCSDNHCSSMGWELTEKRDKSTHESNDQTDDSIDVVTGAAGKEIISASKGKASVETVLGVLYKKKEALCNKKRRIEEKLALYEKSIHEVLDGREDDLTLEVKTVDKFCDEICSMGTRIQEVQDQHFVDLGSPQGVNSKINEGVAHSLQHASQELDAVCSANGWGRPTFECSSTYGGFCIKVTVQGASFECACNGDKYSDSFEARDSAAARMVSRLGTMTDMIFESFGF</sequence>
<feature type="domain" description="DUF7913" evidence="2">
    <location>
        <begin position="10"/>
        <end position="125"/>
    </location>
</feature>
<evidence type="ECO:0000256" key="1">
    <source>
        <dbReference type="SAM" id="MobiDB-lite"/>
    </source>
</evidence>
<gene>
    <name evidence="4" type="ORF">CCAM_LOCUS14222</name>
</gene>